<dbReference type="InterPro" id="IPR033732">
    <property type="entry name" value="ATP_synth_F1_a_nt-bd_dom"/>
</dbReference>
<keyword evidence="10 14" id="KW-0472">Membrane</keyword>
<dbReference type="GO" id="GO:0046933">
    <property type="term" value="F:proton-transporting ATP synthase activity, rotational mechanism"/>
    <property type="evidence" value="ECO:0007669"/>
    <property type="project" value="UniProtKB-UniRule"/>
</dbReference>
<dbReference type="InterPro" id="IPR023366">
    <property type="entry name" value="ATP_synth_asu-like_sf"/>
</dbReference>
<dbReference type="EMBL" id="JAUHGV010000009">
    <property type="protein sequence ID" value="MDN4012714.1"/>
    <property type="molecule type" value="Genomic_DNA"/>
</dbReference>
<dbReference type="Pfam" id="PF00306">
    <property type="entry name" value="ATP-synt_ab_C"/>
    <property type="match status" value="1"/>
</dbReference>
<dbReference type="Gene3D" id="1.20.150.20">
    <property type="entry name" value="ATP synthase alpha/beta chain, C-terminal domain"/>
    <property type="match status" value="1"/>
</dbReference>
<organism evidence="18 19">
    <name type="scientific">Chryseobacterium gambrini</name>
    <dbReference type="NCBI Taxonomy" id="373672"/>
    <lineage>
        <taxon>Bacteria</taxon>
        <taxon>Pseudomonadati</taxon>
        <taxon>Bacteroidota</taxon>
        <taxon>Flavobacteriia</taxon>
        <taxon>Flavobacteriales</taxon>
        <taxon>Weeksellaceae</taxon>
        <taxon>Chryseobacterium group</taxon>
        <taxon>Chryseobacterium</taxon>
    </lineage>
</organism>
<dbReference type="Gene3D" id="3.40.50.300">
    <property type="entry name" value="P-loop containing nucleotide triphosphate hydrolases"/>
    <property type="match status" value="1"/>
</dbReference>
<feature type="domain" description="ATP synthase alpha subunit C-terminal" evidence="16">
    <location>
        <begin position="396"/>
        <end position="519"/>
    </location>
</feature>
<comment type="catalytic activity">
    <reaction evidence="14">
        <text>ATP + H2O + 4 H(+)(in) = ADP + phosphate + 5 H(+)(out)</text>
        <dbReference type="Rhea" id="RHEA:57720"/>
        <dbReference type="ChEBI" id="CHEBI:15377"/>
        <dbReference type="ChEBI" id="CHEBI:15378"/>
        <dbReference type="ChEBI" id="CHEBI:30616"/>
        <dbReference type="ChEBI" id="CHEBI:43474"/>
        <dbReference type="ChEBI" id="CHEBI:456216"/>
        <dbReference type="EC" id="7.1.2.2"/>
    </reaction>
</comment>
<dbReference type="PANTHER" id="PTHR48082:SF2">
    <property type="entry name" value="ATP SYNTHASE SUBUNIT ALPHA, MITOCHONDRIAL"/>
    <property type="match status" value="1"/>
</dbReference>
<evidence type="ECO:0000256" key="5">
    <source>
        <dbReference type="ARBA" id="ARBA00022741"/>
    </source>
</evidence>
<feature type="binding site" evidence="14">
    <location>
        <begin position="171"/>
        <end position="178"/>
    </location>
    <ligand>
        <name>ATP</name>
        <dbReference type="ChEBI" id="CHEBI:30616"/>
    </ligand>
</feature>
<evidence type="ECO:0000256" key="13">
    <source>
        <dbReference type="ARBA" id="ARBA00026013"/>
    </source>
</evidence>
<dbReference type="Pfam" id="PF02874">
    <property type="entry name" value="ATP-synt_ab_N"/>
    <property type="match status" value="1"/>
</dbReference>
<evidence type="ECO:0000256" key="3">
    <source>
        <dbReference type="ARBA" id="ARBA00008936"/>
    </source>
</evidence>
<evidence type="ECO:0000313" key="19">
    <source>
        <dbReference type="Proteomes" id="UP001225933"/>
    </source>
</evidence>
<evidence type="ECO:0000256" key="8">
    <source>
        <dbReference type="ARBA" id="ARBA00022967"/>
    </source>
</evidence>
<dbReference type="HAMAP" id="MF_01346">
    <property type="entry name" value="ATP_synth_alpha_bact"/>
    <property type="match status" value="1"/>
</dbReference>
<dbReference type="InterPro" id="IPR005294">
    <property type="entry name" value="ATP_synth_F1_asu"/>
</dbReference>
<dbReference type="PROSITE" id="PS00152">
    <property type="entry name" value="ATPASE_ALPHA_BETA"/>
    <property type="match status" value="1"/>
</dbReference>
<comment type="subunit">
    <text evidence="13">F-type ATPases have 2 components, CF(1) - the catalytic core - and CF(0) - the membrane proton channel. CF(1) has five subunits: alpha(3), beta(3), gamma(1), delta(1), epsilon(1). CF(0) has four main subunits: a(1), b(1), b'(1) and c(9-12).</text>
</comment>
<dbReference type="InterPro" id="IPR004100">
    <property type="entry name" value="ATPase_F1/V1/A1_a/bsu_N"/>
</dbReference>
<dbReference type="GO" id="GO:0045259">
    <property type="term" value="C:proton-transporting ATP synthase complex"/>
    <property type="evidence" value="ECO:0007669"/>
    <property type="project" value="UniProtKB-KW"/>
</dbReference>
<keyword evidence="9 14" id="KW-0406">Ion transport</keyword>
<evidence type="ECO:0000259" key="15">
    <source>
        <dbReference type="Pfam" id="PF00006"/>
    </source>
</evidence>
<dbReference type="FunFam" id="1.20.150.20:FF:000001">
    <property type="entry name" value="ATP synthase subunit alpha"/>
    <property type="match status" value="1"/>
</dbReference>
<dbReference type="PANTHER" id="PTHR48082">
    <property type="entry name" value="ATP SYNTHASE SUBUNIT ALPHA, MITOCHONDRIAL"/>
    <property type="match status" value="1"/>
</dbReference>
<dbReference type="CDD" id="cd01132">
    <property type="entry name" value="F1-ATPase_alpha_CD"/>
    <property type="match status" value="1"/>
</dbReference>
<dbReference type="InterPro" id="IPR027417">
    <property type="entry name" value="P-loop_NTPase"/>
</dbReference>
<dbReference type="NCBIfam" id="TIGR00962">
    <property type="entry name" value="atpA"/>
    <property type="match status" value="1"/>
</dbReference>
<dbReference type="Proteomes" id="UP001225933">
    <property type="component" value="Unassembled WGS sequence"/>
</dbReference>
<evidence type="ECO:0000256" key="6">
    <source>
        <dbReference type="ARBA" id="ARBA00022781"/>
    </source>
</evidence>
<dbReference type="EC" id="7.1.2.2" evidence="14"/>
<comment type="caution">
    <text evidence="18">The sequence shown here is derived from an EMBL/GenBank/DDBJ whole genome shotgun (WGS) entry which is preliminary data.</text>
</comment>
<dbReference type="InterPro" id="IPR000194">
    <property type="entry name" value="ATPase_F1/V1/A1_a/bsu_nucl-bd"/>
</dbReference>
<evidence type="ECO:0000259" key="16">
    <source>
        <dbReference type="Pfam" id="PF00306"/>
    </source>
</evidence>
<keyword evidence="8 14" id="KW-1278">Translocase</keyword>
<dbReference type="GO" id="GO:0005524">
    <property type="term" value="F:ATP binding"/>
    <property type="evidence" value="ECO:0007669"/>
    <property type="project" value="UniProtKB-UniRule"/>
</dbReference>
<proteinExistence type="inferred from homology"/>
<evidence type="ECO:0000256" key="9">
    <source>
        <dbReference type="ARBA" id="ARBA00023065"/>
    </source>
</evidence>
<protein>
    <recommendedName>
        <fullName evidence="14">ATP synthase subunit alpha</fullName>
        <ecNumber evidence="14">7.1.2.2</ecNumber>
    </recommendedName>
    <alternativeName>
        <fullName evidence="14">ATP synthase F1 sector subunit alpha</fullName>
    </alternativeName>
    <alternativeName>
        <fullName evidence="14">F-ATPase subunit alpha</fullName>
    </alternativeName>
</protein>
<dbReference type="SUPFAM" id="SSF52540">
    <property type="entry name" value="P-loop containing nucleoside triphosphate hydrolases"/>
    <property type="match status" value="1"/>
</dbReference>
<evidence type="ECO:0000256" key="4">
    <source>
        <dbReference type="ARBA" id="ARBA00022448"/>
    </source>
</evidence>
<dbReference type="InterPro" id="IPR036121">
    <property type="entry name" value="ATPase_F1/V1/A1_a/bsu_N_sf"/>
</dbReference>
<dbReference type="PIRSF" id="PIRSF039088">
    <property type="entry name" value="F_ATPase_subunit_alpha"/>
    <property type="match status" value="1"/>
</dbReference>
<dbReference type="SUPFAM" id="SSF50615">
    <property type="entry name" value="N-terminal domain of alpha and beta subunits of F1 ATP synthase"/>
    <property type="match status" value="1"/>
</dbReference>
<comment type="function">
    <text evidence="1 14">Produces ATP from ADP in the presence of a proton gradient across the membrane. The alpha chain is a regulatory subunit.</text>
</comment>
<gene>
    <name evidence="14 18" type="primary">atpA</name>
    <name evidence="18" type="ORF">QX233_09600</name>
</gene>
<dbReference type="GO" id="GO:0005886">
    <property type="term" value="C:plasma membrane"/>
    <property type="evidence" value="ECO:0007669"/>
    <property type="project" value="UniProtKB-SubCell"/>
</dbReference>
<evidence type="ECO:0000256" key="14">
    <source>
        <dbReference type="HAMAP-Rule" id="MF_01346"/>
    </source>
</evidence>
<keyword evidence="7 14" id="KW-0067">ATP-binding</keyword>
<dbReference type="InterPro" id="IPR000793">
    <property type="entry name" value="ATP_synth_asu_C"/>
</dbReference>
<evidence type="ECO:0000256" key="2">
    <source>
        <dbReference type="ARBA" id="ARBA00004170"/>
    </source>
</evidence>
<comment type="similarity">
    <text evidence="3 14">Belongs to the ATPase alpha/beta chains family.</text>
</comment>
<keyword evidence="12 14" id="KW-0066">ATP synthesis</keyword>
<dbReference type="FunFam" id="3.40.50.300:FF:000002">
    <property type="entry name" value="ATP synthase subunit alpha"/>
    <property type="match status" value="1"/>
</dbReference>
<evidence type="ECO:0000256" key="7">
    <source>
        <dbReference type="ARBA" id="ARBA00022840"/>
    </source>
</evidence>
<keyword evidence="6 14" id="KW-0375">Hydrogen ion transport</keyword>
<dbReference type="CDD" id="cd18116">
    <property type="entry name" value="ATP-synt_F1_alpha_N"/>
    <property type="match status" value="1"/>
</dbReference>
<dbReference type="InterPro" id="IPR038376">
    <property type="entry name" value="ATP_synth_asu_C_sf"/>
</dbReference>
<evidence type="ECO:0000256" key="11">
    <source>
        <dbReference type="ARBA" id="ARBA00023196"/>
    </source>
</evidence>
<dbReference type="NCBIfam" id="NF009884">
    <property type="entry name" value="PRK13343.1"/>
    <property type="match status" value="1"/>
</dbReference>
<evidence type="ECO:0000313" key="18">
    <source>
        <dbReference type="EMBL" id="MDN4012714.1"/>
    </source>
</evidence>
<dbReference type="GO" id="GO:0043531">
    <property type="term" value="F:ADP binding"/>
    <property type="evidence" value="ECO:0007669"/>
    <property type="project" value="TreeGrafter"/>
</dbReference>
<name>A0AAJ1R5K6_9FLAO</name>
<feature type="domain" description="ATPase F1/V1/A1 complex alpha/beta subunit N-terminal" evidence="17">
    <location>
        <begin position="26"/>
        <end position="93"/>
    </location>
</feature>
<keyword evidence="4 14" id="KW-0813">Transport</keyword>
<dbReference type="AlphaFoldDB" id="A0AAJ1R5K6"/>
<dbReference type="InterPro" id="IPR020003">
    <property type="entry name" value="ATPase_a/bsu_AS"/>
</dbReference>
<feature type="domain" description="ATPase F1/V1/A1 complex alpha/beta subunit nucleotide-binding" evidence="15">
    <location>
        <begin position="151"/>
        <end position="389"/>
    </location>
</feature>
<dbReference type="CDD" id="cd18113">
    <property type="entry name" value="ATP-synt_F1_alpha_C"/>
    <property type="match status" value="1"/>
</dbReference>
<evidence type="ECO:0000256" key="10">
    <source>
        <dbReference type="ARBA" id="ARBA00023136"/>
    </source>
</evidence>
<comment type="subcellular location">
    <subcellularLocation>
        <location evidence="14">Cell membrane</location>
        <topology evidence="14">Peripheral membrane protein</topology>
    </subcellularLocation>
    <subcellularLocation>
        <location evidence="2">Membrane</location>
        <topology evidence="2">Peripheral membrane protein</topology>
    </subcellularLocation>
</comment>
<keyword evidence="5 14" id="KW-0547">Nucleotide-binding</keyword>
<sequence length="525" mass="56638">MAEINPAEVSAILKQQLANFDTQSNVEEVGTVLTIGDGIARVYGLENVQYGELVKFSSDVEGIVLNLEEDNVGVALLGESKLVKEGDTVRRTNRISSIKVGEGMLGRVVDTLGNPIDGKGPITGDLYEMPLERKAPGVIYRQPVTEPLQSGIVAIDSMIPVGRGQRELIIGDRQTGKTTVAIDTIINQKEFFDAGNPVYCIYVAIGQKASTVAQIVKTLSDKGALAYTVIVAANASDPVPMQVYSAMAGAAIGEFFRDTGRPALIVYDDLSKQAVAYRELSLLLRRPPGREAYPGDVFYLHSRLLERAAKVIADDNIARQMNDLPESLRPIVKGGGSLTALPIIETQAGDVSAYIPTNVISITDGQIFLESDLFNSGVRPAINVGISVSRVGGNAQIKSMKKVSGTLKLDQAQYKELEAFAKFGSDLDAATLAVISKGERNVEILKQPVNSPLPVDSQVAMIYAGTENLLRNVPIRKVKEFQIEYIEFLRSKHPDTMAAIKAGKIDDSITSVLKQAANDLASKYN</sequence>
<accession>A0AAJ1R5K6</accession>
<keyword evidence="14" id="KW-1003">Cell membrane</keyword>
<dbReference type="SUPFAM" id="SSF47917">
    <property type="entry name" value="C-terminal domain of alpha and beta subunits of F1 ATP synthase"/>
    <property type="match status" value="1"/>
</dbReference>
<dbReference type="FunFam" id="2.40.30.20:FF:000001">
    <property type="entry name" value="ATP synthase subunit alpha"/>
    <property type="match status" value="1"/>
</dbReference>
<evidence type="ECO:0000256" key="1">
    <source>
        <dbReference type="ARBA" id="ARBA00003784"/>
    </source>
</evidence>
<reference evidence="18" key="1">
    <citation type="submission" date="2023-06" db="EMBL/GenBank/DDBJ databases">
        <title>Two Chryseobacterium gambrini strains from China.</title>
        <authorList>
            <person name="Zeng J."/>
            <person name="Wu Y."/>
        </authorList>
    </citation>
    <scope>NUCLEOTIDE SEQUENCE</scope>
    <source>
        <strain evidence="18">SQ219</strain>
    </source>
</reference>
<dbReference type="Gene3D" id="2.40.30.20">
    <property type="match status" value="1"/>
</dbReference>
<dbReference type="Pfam" id="PF00006">
    <property type="entry name" value="ATP-synt_ab"/>
    <property type="match status" value="1"/>
</dbReference>
<keyword evidence="11 14" id="KW-0139">CF(1)</keyword>
<dbReference type="RefSeq" id="WP_214589884.1">
    <property type="nucleotide sequence ID" value="NZ_JAUHGV010000009.1"/>
</dbReference>
<feature type="site" description="Required for activity" evidence="14">
    <location>
        <position position="387"/>
    </location>
</feature>
<evidence type="ECO:0000256" key="12">
    <source>
        <dbReference type="ARBA" id="ARBA00023310"/>
    </source>
</evidence>
<evidence type="ECO:0000259" key="17">
    <source>
        <dbReference type="Pfam" id="PF02874"/>
    </source>
</evidence>